<dbReference type="SMR" id="A0A194W3D2"/>
<evidence type="ECO:0000256" key="1">
    <source>
        <dbReference type="ARBA" id="ARBA00009865"/>
    </source>
</evidence>
<proteinExistence type="inferred from homology"/>
<reference evidence="8" key="1">
    <citation type="submission" date="2014-12" db="EMBL/GenBank/DDBJ databases">
        <title>Genome Sequence of Valsa Canker Pathogens Uncovers a Specific Adaption of Colonization on Woody Bark.</title>
        <authorList>
            <person name="Yin Z."/>
            <person name="Liu H."/>
            <person name="Gao X."/>
            <person name="Li Z."/>
            <person name="Song N."/>
            <person name="Ke X."/>
            <person name="Dai Q."/>
            <person name="Wu Y."/>
            <person name="Sun Y."/>
            <person name="Xu J.-R."/>
            <person name="Kang Z.K."/>
            <person name="Wang L."/>
            <person name="Huang L."/>
        </authorList>
    </citation>
    <scope>NUCLEOTIDE SEQUENCE [LARGE SCALE GENOMIC DNA]</scope>
    <source>
        <strain evidence="8">03-8</strain>
    </source>
</reference>
<keyword evidence="9" id="KW-1185">Reference proteome</keyword>
<evidence type="ECO:0000256" key="3">
    <source>
        <dbReference type="ARBA" id="ARBA00023295"/>
    </source>
</evidence>
<evidence type="ECO:0000313" key="9">
    <source>
        <dbReference type="Proteomes" id="UP000078559"/>
    </source>
</evidence>
<dbReference type="Pfam" id="PF04616">
    <property type="entry name" value="Glyco_hydro_43"/>
    <property type="match status" value="1"/>
</dbReference>
<keyword evidence="2 6" id="KW-0378">Hydrolase</keyword>
<feature type="signal peptide" evidence="7">
    <location>
        <begin position="1"/>
        <end position="24"/>
    </location>
</feature>
<dbReference type="SUPFAM" id="SSF75005">
    <property type="entry name" value="Arabinanase/levansucrase/invertase"/>
    <property type="match status" value="1"/>
</dbReference>
<evidence type="ECO:0000313" key="8">
    <source>
        <dbReference type="EMBL" id="KUI71041.1"/>
    </source>
</evidence>
<evidence type="ECO:0000256" key="5">
    <source>
        <dbReference type="PIRSR" id="PIRSR606710-2"/>
    </source>
</evidence>
<evidence type="ECO:0000256" key="2">
    <source>
        <dbReference type="ARBA" id="ARBA00022801"/>
    </source>
</evidence>
<accession>A0A194W3D2</accession>
<sequence>MKPPSQTPLSASLLSLLLIQSGQASLKNGPFHALNQTSIPITAAIDRDFPDPAILEGEDGWYAFATASGDKQVQVAKAPTSGGPWSYLDVDLLPNPGAWTTRQNTWAPDVRMVDDGTYVMYYSGQLADDPAHHCLGVATADNITGPWTADDDPWICDIARGGSIDPSGFLDGHTGRRYVVYKVDGNSIGKGGDCNNGVDPRQPTPIMLQEVARDGTTLVGPAVELLDRTDADGPLVEAPNLIQAADGSYVLFFSSHCFTSAYYDVKYATSESVTGPYARKSNPLFRTGYYSLASPGGATSAEGGDVMVFHGNCPAGRCMYMAKFAVTHEYVLTN</sequence>
<protein>
    <submittedName>
        <fullName evidence="8">Extracellular endo-alpha-(1-&gt;5)-L-arabinanase 2</fullName>
    </submittedName>
</protein>
<name>A0A194W3D2_CYTMA</name>
<dbReference type="Proteomes" id="UP000078559">
    <property type="component" value="Chromosome 7"/>
</dbReference>
<feature type="active site" description="Proton acceptor" evidence="4">
    <location>
        <position position="51"/>
    </location>
</feature>
<dbReference type="PANTHER" id="PTHR42812">
    <property type="entry name" value="BETA-XYLOSIDASE"/>
    <property type="match status" value="1"/>
</dbReference>
<feature type="active site" description="Proton donor" evidence="4">
    <location>
        <position position="237"/>
    </location>
</feature>
<dbReference type="AlphaFoldDB" id="A0A194W3D2"/>
<keyword evidence="3 6" id="KW-0326">Glycosidase</keyword>
<dbReference type="PANTHER" id="PTHR42812:SF5">
    <property type="entry name" value="ENDO-ARABINASE"/>
    <property type="match status" value="1"/>
</dbReference>
<evidence type="ECO:0000256" key="4">
    <source>
        <dbReference type="PIRSR" id="PIRSR606710-1"/>
    </source>
</evidence>
<dbReference type="GO" id="GO:0005975">
    <property type="term" value="P:carbohydrate metabolic process"/>
    <property type="evidence" value="ECO:0007669"/>
    <property type="project" value="InterPro"/>
</dbReference>
<gene>
    <name evidence="8" type="ORF">VM1G_07200</name>
</gene>
<dbReference type="Gene3D" id="2.115.10.20">
    <property type="entry name" value="Glycosyl hydrolase domain, family 43"/>
    <property type="match status" value="1"/>
</dbReference>
<keyword evidence="7" id="KW-0732">Signal</keyword>
<feature type="chain" id="PRO_5008267075" evidence="7">
    <location>
        <begin position="25"/>
        <end position="334"/>
    </location>
</feature>
<dbReference type="InterPro" id="IPR051795">
    <property type="entry name" value="Glycosyl_Hydrlase_43"/>
</dbReference>
<dbReference type="EMBL" id="CM003104">
    <property type="protein sequence ID" value="KUI71041.1"/>
    <property type="molecule type" value="Genomic_DNA"/>
</dbReference>
<dbReference type="CDD" id="cd08999">
    <property type="entry name" value="GH43_ABN-like"/>
    <property type="match status" value="1"/>
</dbReference>
<dbReference type="OrthoDB" id="3879658at2759"/>
<dbReference type="InterPro" id="IPR006710">
    <property type="entry name" value="Glyco_hydro_43"/>
</dbReference>
<comment type="similarity">
    <text evidence="1 6">Belongs to the glycosyl hydrolase 43 family.</text>
</comment>
<feature type="site" description="Important for catalytic activity, responsible for pKa modulation of the active site Glu and correct orientation of both the proton donor and substrate" evidence="5">
    <location>
        <position position="165"/>
    </location>
</feature>
<dbReference type="InterPro" id="IPR023296">
    <property type="entry name" value="Glyco_hydro_beta-prop_sf"/>
</dbReference>
<evidence type="ECO:0000256" key="7">
    <source>
        <dbReference type="SAM" id="SignalP"/>
    </source>
</evidence>
<evidence type="ECO:0000256" key="6">
    <source>
        <dbReference type="RuleBase" id="RU361187"/>
    </source>
</evidence>
<organism evidence="8 9">
    <name type="scientific">Cytospora mali</name>
    <name type="common">Apple Valsa canker fungus</name>
    <name type="synonym">Valsa mali</name>
    <dbReference type="NCBI Taxonomy" id="578113"/>
    <lineage>
        <taxon>Eukaryota</taxon>
        <taxon>Fungi</taxon>
        <taxon>Dikarya</taxon>
        <taxon>Ascomycota</taxon>
        <taxon>Pezizomycotina</taxon>
        <taxon>Sordariomycetes</taxon>
        <taxon>Sordariomycetidae</taxon>
        <taxon>Diaporthales</taxon>
        <taxon>Cytosporaceae</taxon>
        <taxon>Cytospora</taxon>
    </lineage>
</organism>
<dbReference type="GO" id="GO:0004553">
    <property type="term" value="F:hydrolase activity, hydrolyzing O-glycosyl compounds"/>
    <property type="evidence" value="ECO:0007669"/>
    <property type="project" value="InterPro"/>
</dbReference>